<evidence type="ECO:0000256" key="8">
    <source>
        <dbReference type="ARBA" id="ARBA00023211"/>
    </source>
</evidence>
<evidence type="ECO:0000313" key="11">
    <source>
        <dbReference type="EMBL" id="BBO23836.1"/>
    </source>
</evidence>
<dbReference type="GO" id="GO:0016787">
    <property type="term" value="F:hydrolase activity"/>
    <property type="evidence" value="ECO:0007669"/>
    <property type="project" value="UniProtKB-KW"/>
</dbReference>
<sequence length="303" mass="33096">MPHRIVTVSNPSWLKKDLEQLSISQEGQEVGRVPIEDLAVLILESHGTALTQELVVALSKANVAVVFCDERHLPLSCVMPFEANALHAKIVREQAECSVPKKKQLWKQIVQSKIKAQAETLRICNPKDREAKSVAKYLDELAAKVKSGDSENAEARAAADYFPALFGQGFMRDRDLPGVNAALNYGYAIVRAMVARAIVGTGLHPALGLMHRGPANPFNLADDAIEPLRPVVDQYVFDRAPDLPEDGSLAKETRADLLKLTVLDLYIAGKPAGIEPALARYAASLREGICGEGRKLVIPLRRP</sequence>
<dbReference type="GO" id="GO:0051607">
    <property type="term" value="P:defense response to virus"/>
    <property type="evidence" value="ECO:0007669"/>
    <property type="project" value="UniProtKB-UniRule"/>
</dbReference>
<evidence type="ECO:0000256" key="6">
    <source>
        <dbReference type="ARBA" id="ARBA00023118"/>
    </source>
</evidence>
<keyword evidence="8 10" id="KW-0464">Manganese</keyword>
<dbReference type="HAMAP" id="MF_01470">
    <property type="entry name" value="Cas1"/>
    <property type="match status" value="1"/>
</dbReference>
<keyword evidence="5 10" id="KW-0460">Magnesium</keyword>
<evidence type="ECO:0000256" key="5">
    <source>
        <dbReference type="ARBA" id="ARBA00022842"/>
    </source>
</evidence>
<comment type="similarity">
    <text evidence="10">Belongs to the CRISPR-associated endonuclease Cas1 family.</text>
</comment>
<dbReference type="AlphaFoldDB" id="A0A809S4Y2"/>
<dbReference type="GO" id="GO:0046872">
    <property type="term" value="F:metal ion binding"/>
    <property type="evidence" value="ECO:0007669"/>
    <property type="project" value="UniProtKB-UniRule"/>
</dbReference>
<dbReference type="PANTHER" id="PTHR34353">
    <property type="entry name" value="CRISPR-ASSOCIATED ENDONUCLEASE CAS1 1"/>
    <property type="match status" value="1"/>
</dbReference>
<dbReference type="EMBL" id="AP021858">
    <property type="protein sequence ID" value="BBO23836.1"/>
    <property type="molecule type" value="Genomic_DNA"/>
</dbReference>
<dbReference type="InterPro" id="IPR019855">
    <property type="entry name" value="CRISPR-assoc_Cas1_NMENI"/>
</dbReference>
<keyword evidence="1 10" id="KW-0540">Nuclease</keyword>
<dbReference type="EC" id="3.1.-.-" evidence="10"/>
<dbReference type="GO" id="GO:0004520">
    <property type="term" value="F:DNA endonuclease activity"/>
    <property type="evidence" value="ECO:0007669"/>
    <property type="project" value="InterPro"/>
</dbReference>
<organism evidence="11 12">
    <name type="scientific">Candidatus Nitrosymbiomonas proteolyticus</name>
    <dbReference type="NCBI Taxonomy" id="2608984"/>
    <lineage>
        <taxon>Bacteria</taxon>
        <taxon>Bacillati</taxon>
        <taxon>Armatimonadota</taxon>
        <taxon>Armatimonadota incertae sedis</taxon>
        <taxon>Candidatus Nitrosymbiomonas</taxon>
    </lineage>
</organism>
<reference evidence="11" key="1">
    <citation type="journal article" name="DNA Res.">
        <title>The physiological potential of anammox bacteria as revealed by their core genome structure.</title>
        <authorList>
            <person name="Okubo T."/>
            <person name="Toyoda A."/>
            <person name="Fukuhara K."/>
            <person name="Uchiyama I."/>
            <person name="Harigaya Y."/>
            <person name="Kuroiwa M."/>
            <person name="Suzuki T."/>
            <person name="Murakami Y."/>
            <person name="Suwa Y."/>
            <person name="Takami H."/>
        </authorList>
    </citation>
    <scope>NUCLEOTIDE SEQUENCE</scope>
    <source>
        <strain evidence="11">317325-2</strain>
    </source>
</reference>
<feature type="binding site" evidence="10">
    <location>
        <position position="211"/>
    </location>
    <ligand>
        <name>Mn(2+)</name>
        <dbReference type="ChEBI" id="CHEBI:29035"/>
    </ligand>
</feature>
<evidence type="ECO:0000256" key="3">
    <source>
        <dbReference type="ARBA" id="ARBA00022759"/>
    </source>
</evidence>
<gene>
    <name evidence="10" type="primary">cas1</name>
    <name evidence="11" type="ORF">NPRO_14310</name>
</gene>
<dbReference type="InterPro" id="IPR050646">
    <property type="entry name" value="Cas1"/>
</dbReference>
<keyword evidence="3 10" id="KW-0255">Endonuclease</keyword>
<comment type="cofactor">
    <cofactor evidence="10">
        <name>Mg(2+)</name>
        <dbReference type="ChEBI" id="CHEBI:18420"/>
    </cofactor>
    <cofactor evidence="10">
        <name>Mn(2+)</name>
        <dbReference type="ChEBI" id="CHEBI:29035"/>
    </cofactor>
</comment>
<comment type="function">
    <text evidence="10">CRISPR (clustered regularly interspaced short palindromic repeat), is an adaptive immune system that provides protection against mobile genetic elements (viruses, transposable elements and conjugative plasmids). CRISPR clusters contain spacers, sequences complementary to antecedent mobile elements, and target invading nucleic acids. CRISPR clusters are transcribed and processed into CRISPR RNA (crRNA). Acts as a dsDNA endonuclease. Involved in the integration of spacer DNA into the CRISPR cassette.</text>
</comment>
<keyword evidence="6 10" id="KW-0051">Antiviral defense</keyword>
<dbReference type="Proteomes" id="UP000662873">
    <property type="component" value="Chromosome"/>
</dbReference>
<dbReference type="NCBIfam" id="TIGR00287">
    <property type="entry name" value="cas1"/>
    <property type="match status" value="1"/>
</dbReference>
<dbReference type="Pfam" id="PF01867">
    <property type="entry name" value="Cas_Cas1"/>
    <property type="match status" value="1"/>
</dbReference>
<evidence type="ECO:0000256" key="2">
    <source>
        <dbReference type="ARBA" id="ARBA00022723"/>
    </source>
</evidence>
<name>A0A809S4Y2_9BACT</name>
<dbReference type="InterPro" id="IPR002729">
    <property type="entry name" value="CRISPR-assoc_Cas1"/>
</dbReference>
<dbReference type="PANTHER" id="PTHR34353:SF2">
    <property type="entry name" value="CRISPR-ASSOCIATED ENDONUCLEASE CAS1 1"/>
    <property type="match status" value="1"/>
</dbReference>
<keyword evidence="7 10" id="KW-0238">DNA-binding</keyword>
<dbReference type="KEGG" id="npy:NPRO_14310"/>
<dbReference type="InterPro" id="IPR042206">
    <property type="entry name" value="CRISPR-assoc_Cas1_C"/>
</dbReference>
<protein>
    <recommendedName>
        <fullName evidence="10">CRISPR-associated endonuclease Cas1</fullName>
        <ecNumber evidence="10">3.1.-.-</ecNumber>
    </recommendedName>
</protein>
<dbReference type="GO" id="GO:0003677">
    <property type="term" value="F:DNA binding"/>
    <property type="evidence" value="ECO:0007669"/>
    <property type="project" value="UniProtKB-KW"/>
</dbReference>
<evidence type="ECO:0000256" key="10">
    <source>
        <dbReference type="HAMAP-Rule" id="MF_01470"/>
    </source>
</evidence>
<evidence type="ECO:0000256" key="9">
    <source>
        <dbReference type="ARBA" id="ARBA00038592"/>
    </source>
</evidence>
<dbReference type="NCBIfam" id="TIGR03639">
    <property type="entry name" value="cas1_NMENI"/>
    <property type="match status" value="1"/>
</dbReference>
<comment type="subunit">
    <text evidence="9 10">Homodimer, forms a heterotetramer with a Cas2 homodimer.</text>
</comment>
<evidence type="ECO:0000313" key="12">
    <source>
        <dbReference type="Proteomes" id="UP000662873"/>
    </source>
</evidence>
<dbReference type="Gene3D" id="3.100.10.20">
    <property type="entry name" value="CRISPR-associated endonuclease Cas1, N-terminal domain"/>
    <property type="match status" value="1"/>
</dbReference>
<keyword evidence="2 10" id="KW-0479">Metal-binding</keyword>
<accession>A0A809S4Y2</accession>
<keyword evidence="4 10" id="KW-0378">Hydrolase</keyword>
<dbReference type="InterPro" id="IPR042211">
    <property type="entry name" value="CRISPR-assoc_Cas1_N"/>
</dbReference>
<proteinExistence type="inferred from homology"/>
<evidence type="ECO:0000256" key="1">
    <source>
        <dbReference type="ARBA" id="ARBA00022722"/>
    </source>
</evidence>
<feature type="binding site" evidence="10">
    <location>
        <position position="226"/>
    </location>
    <ligand>
        <name>Mn(2+)</name>
        <dbReference type="ChEBI" id="CHEBI:29035"/>
    </ligand>
</feature>
<evidence type="ECO:0000256" key="4">
    <source>
        <dbReference type="ARBA" id="ARBA00022801"/>
    </source>
</evidence>
<feature type="binding site" evidence="10">
    <location>
        <position position="154"/>
    </location>
    <ligand>
        <name>Mn(2+)</name>
        <dbReference type="ChEBI" id="CHEBI:29035"/>
    </ligand>
</feature>
<dbReference type="Gene3D" id="1.20.120.920">
    <property type="entry name" value="CRISPR-associated endonuclease Cas1, C-terminal domain"/>
    <property type="match status" value="1"/>
</dbReference>
<dbReference type="GO" id="GO:0043571">
    <property type="term" value="P:maintenance of CRISPR repeat elements"/>
    <property type="evidence" value="ECO:0007669"/>
    <property type="project" value="UniProtKB-UniRule"/>
</dbReference>
<evidence type="ECO:0000256" key="7">
    <source>
        <dbReference type="ARBA" id="ARBA00023125"/>
    </source>
</evidence>